<dbReference type="PROSITE" id="PS51118">
    <property type="entry name" value="HTH_HXLR"/>
    <property type="match status" value="1"/>
</dbReference>
<reference evidence="5 6" key="1">
    <citation type="submission" date="2015-09" db="EMBL/GenBank/DDBJ databases">
        <title>Draft Genome Sequence of Bradyrhizobium manausense Strain BR 3351T, a Novel Symbiotic Nitrogen-Fixing Alphaproteobacterium Isolated from Brazilian Amazon Rain Forest.</title>
        <authorList>
            <person name="De Araujo J.L."/>
            <person name="Zilli J.E."/>
        </authorList>
    </citation>
    <scope>NUCLEOTIDE SEQUENCE [LARGE SCALE GENOMIC DNA]</scope>
    <source>
        <strain evidence="5 6">BR3351</strain>
    </source>
</reference>
<feature type="domain" description="HTH hxlR-type" evidence="4">
    <location>
        <begin position="10"/>
        <end position="108"/>
    </location>
</feature>
<gene>
    <name evidence="5" type="ORF">AOQ71_18660</name>
</gene>
<keyword evidence="2" id="KW-0238">DNA-binding</keyword>
<keyword evidence="1" id="KW-0805">Transcription regulation</keyword>
<accession>A0A0R3DTL7</accession>
<dbReference type="RefSeq" id="WP_057749007.1">
    <property type="nucleotide sequence ID" value="NZ_LJYG01000083.1"/>
</dbReference>
<dbReference type="PANTHER" id="PTHR33204:SF18">
    <property type="entry name" value="TRANSCRIPTIONAL REGULATORY PROTEIN"/>
    <property type="match status" value="1"/>
</dbReference>
<dbReference type="SUPFAM" id="SSF46785">
    <property type="entry name" value="Winged helix' DNA-binding domain"/>
    <property type="match status" value="1"/>
</dbReference>
<evidence type="ECO:0000256" key="3">
    <source>
        <dbReference type="ARBA" id="ARBA00023163"/>
    </source>
</evidence>
<dbReference type="Proteomes" id="UP000051936">
    <property type="component" value="Unassembled WGS sequence"/>
</dbReference>
<dbReference type="InterPro" id="IPR036388">
    <property type="entry name" value="WH-like_DNA-bd_sf"/>
</dbReference>
<sequence length="232" mass="26293">MAAGSYKQFCPVAMAAEVLCTRWTVVLLRELMAGSTRFNDLRRGVPRMSPALLSQRLKDLESAGIVAREALASDPGLYEYRLTPAGRELTPIVEGFGIWGQRRIKADLSLQHLDVQLLMWDMRRNLNPTPMPRRRNIIQFVYPELSATQRHWWLIVDPKEGVDLCSVDPGFDVDLYISVDLRSMTAIWMGLDTVRAAVDSRRMILTGDRQIASSMQTWLGLSPFAKERKLAS</sequence>
<dbReference type="SUPFAM" id="SSF55718">
    <property type="entry name" value="SCP-like"/>
    <property type="match status" value="1"/>
</dbReference>
<evidence type="ECO:0000259" key="4">
    <source>
        <dbReference type="PROSITE" id="PS51118"/>
    </source>
</evidence>
<dbReference type="Gene3D" id="1.10.10.10">
    <property type="entry name" value="Winged helix-like DNA-binding domain superfamily/Winged helix DNA-binding domain"/>
    <property type="match status" value="1"/>
</dbReference>
<evidence type="ECO:0000313" key="5">
    <source>
        <dbReference type="EMBL" id="KRQ10383.1"/>
    </source>
</evidence>
<dbReference type="AlphaFoldDB" id="A0A0R3DTL7"/>
<proteinExistence type="predicted"/>
<comment type="caution">
    <text evidence="5">The sequence shown here is derived from an EMBL/GenBank/DDBJ whole genome shotgun (WGS) entry which is preliminary data.</text>
</comment>
<dbReference type="InterPro" id="IPR036390">
    <property type="entry name" value="WH_DNA-bd_sf"/>
</dbReference>
<dbReference type="OrthoDB" id="9782219at2"/>
<dbReference type="STRING" id="989370.AOQ71_18660"/>
<organism evidence="5 6">
    <name type="scientific">Bradyrhizobium manausense</name>
    <dbReference type="NCBI Taxonomy" id="989370"/>
    <lineage>
        <taxon>Bacteria</taxon>
        <taxon>Pseudomonadati</taxon>
        <taxon>Pseudomonadota</taxon>
        <taxon>Alphaproteobacteria</taxon>
        <taxon>Hyphomicrobiales</taxon>
        <taxon>Nitrobacteraceae</taxon>
        <taxon>Bradyrhizobium</taxon>
    </lineage>
</organism>
<protein>
    <submittedName>
        <fullName evidence="5">HxlR family transcriptional regulator</fullName>
    </submittedName>
</protein>
<dbReference type="GO" id="GO:0006355">
    <property type="term" value="P:regulation of DNA-templated transcription"/>
    <property type="evidence" value="ECO:0007669"/>
    <property type="project" value="UniProtKB-ARBA"/>
</dbReference>
<keyword evidence="3" id="KW-0804">Transcription</keyword>
<dbReference type="InterPro" id="IPR036527">
    <property type="entry name" value="SCP2_sterol-bd_dom_sf"/>
</dbReference>
<dbReference type="InterPro" id="IPR002577">
    <property type="entry name" value="HTH_HxlR"/>
</dbReference>
<evidence type="ECO:0000256" key="1">
    <source>
        <dbReference type="ARBA" id="ARBA00023015"/>
    </source>
</evidence>
<evidence type="ECO:0000256" key="2">
    <source>
        <dbReference type="ARBA" id="ARBA00023125"/>
    </source>
</evidence>
<dbReference type="InterPro" id="IPR011991">
    <property type="entry name" value="ArsR-like_HTH"/>
</dbReference>
<keyword evidence="6" id="KW-1185">Reference proteome</keyword>
<dbReference type="PANTHER" id="PTHR33204">
    <property type="entry name" value="TRANSCRIPTIONAL REGULATOR, MARR FAMILY"/>
    <property type="match status" value="1"/>
</dbReference>
<dbReference type="Pfam" id="PF01638">
    <property type="entry name" value="HxlR"/>
    <property type="match status" value="1"/>
</dbReference>
<dbReference type="GO" id="GO:0003677">
    <property type="term" value="F:DNA binding"/>
    <property type="evidence" value="ECO:0007669"/>
    <property type="project" value="UniProtKB-KW"/>
</dbReference>
<evidence type="ECO:0000313" key="6">
    <source>
        <dbReference type="Proteomes" id="UP000051936"/>
    </source>
</evidence>
<dbReference type="CDD" id="cd00090">
    <property type="entry name" value="HTH_ARSR"/>
    <property type="match status" value="1"/>
</dbReference>
<name>A0A0R3DTL7_9BRAD</name>
<dbReference type="EMBL" id="LJYG01000083">
    <property type="protein sequence ID" value="KRQ10383.1"/>
    <property type="molecule type" value="Genomic_DNA"/>
</dbReference>